<evidence type="ECO:0000313" key="4">
    <source>
        <dbReference type="Proteomes" id="UP000184278"/>
    </source>
</evidence>
<keyword evidence="1" id="KW-0472">Membrane</keyword>
<dbReference type="GO" id="GO:0005886">
    <property type="term" value="C:plasma membrane"/>
    <property type="evidence" value="ECO:0007669"/>
    <property type="project" value="TreeGrafter"/>
</dbReference>
<organism evidence="3 4">
    <name type="scientific">Butyrivibrio fibrisolvens DSM 3071</name>
    <dbReference type="NCBI Taxonomy" id="1121131"/>
    <lineage>
        <taxon>Bacteria</taxon>
        <taxon>Bacillati</taxon>
        <taxon>Bacillota</taxon>
        <taxon>Clostridia</taxon>
        <taxon>Lachnospirales</taxon>
        <taxon>Lachnospiraceae</taxon>
        <taxon>Butyrivibrio</taxon>
    </lineage>
</organism>
<evidence type="ECO:0000259" key="2">
    <source>
        <dbReference type="PROSITE" id="PS50887"/>
    </source>
</evidence>
<keyword evidence="1" id="KW-0812">Transmembrane</keyword>
<dbReference type="InterPro" id="IPR000160">
    <property type="entry name" value="GGDEF_dom"/>
</dbReference>
<dbReference type="Gene3D" id="3.30.70.270">
    <property type="match status" value="1"/>
</dbReference>
<dbReference type="GO" id="GO:0052621">
    <property type="term" value="F:diguanylate cyclase activity"/>
    <property type="evidence" value="ECO:0007669"/>
    <property type="project" value="TreeGrafter"/>
</dbReference>
<dbReference type="SUPFAM" id="SSF55073">
    <property type="entry name" value="Nucleotide cyclase"/>
    <property type="match status" value="1"/>
</dbReference>
<feature type="transmembrane region" description="Helical" evidence="1">
    <location>
        <begin position="39"/>
        <end position="57"/>
    </location>
</feature>
<accession>A0A1M5U687</accession>
<evidence type="ECO:0000256" key="1">
    <source>
        <dbReference type="SAM" id="Phobius"/>
    </source>
</evidence>
<dbReference type="PROSITE" id="PS50887">
    <property type="entry name" value="GGDEF"/>
    <property type="match status" value="1"/>
</dbReference>
<dbReference type="STRING" id="1121131.SAMN02745229_00732"/>
<dbReference type="NCBIfam" id="TIGR00254">
    <property type="entry name" value="GGDEF"/>
    <property type="match status" value="1"/>
</dbReference>
<gene>
    <name evidence="3" type="ORF">SAMN02745229_00732</name>
</gene>
<name>A0A1M5U687_BUTFI</name>
<dbReference type="PANTHER" id="PTHR45138:SF9">
    <property type="entry name" value="DIGUANYLATE CYCLASE DGCM-RELATED"/>
    <property type="match status" value="1"/>
</dbReference>
<dbReference type="InterPro" id="IPR050469">
    <property type="entry name" value="Diguanylate_Cyclase"/>
</dbReference>
<dbReference type="Proteomes" id="UP000184278">
    <property type="component" value="Unassembled WGS sequence"/>
</dbReference>
<feature type="transmembrane region" description="Helical" evidence="1">
    <location>
        <begin position="147"/>
        <end position="167"/>
    </location>
</feature>
<dbReference type="InterPro" id="IPR029787">
    <property type="entry name" value="Nucleotide_cyclase"/>
</dbReference>
<dbReference type="InterPro" id="IPR043128">
    <property type="entry name" value="Rev_trsase/Diguanyl_cyclase"/>
</dbReference>
<dbReference type="GO" id="GO:0043709">
    <property type="term" value="P:cell adhesion involved in single-species biofilm formation"/>
    <property type="evidence" value="ECO:0007669"/>
    <property type="project" value="TreeGrafter"/>
</dbReference>
<dbReference type="GO" id="GO:1902201">
    <property type="term" value="P:negative regulation of bacterial-type flagellum-dependent cell motility"/>
    <property type="evidence" value="ECO:0007669"/>
    <property type="project" value="TreeGrafter"/>
</dbReference>
<dbReference type="SMART" id="SM00267">
    <property type="entry name" value="GGDEF"/>
    <property type="match status" value="1"/>
</dbReference>
<dbReference type="PANTHER" id="PTHR45138">
    <property type="entry name" value="REGULATORY COMPONENTS OF SENSORY TRANSDUCTION SYSTEM"/>
    <property type="match status" value="1"/>
</dbReference>
<dbReference type="CDD" id="cd01949">
    <property type="entry name" value="GGDEF"/>
    <property type="match status" value="1"/>
</dbReference>
<feature type="transmembrane region" description="Helical" evidence="1">
    <location>
        <begin position="95"/>
        <end position="115"/>
    </location>
</feature>
<keyword evidence="1" id="KW-1133">Transmembrane helix</keyword>
<dbReference type="Pfam" id="PF00990">
    <property type="entry name" value="GGDEF"/>
    <property type="match status" value="1"/>
</dbReference>
<dbReference type="FunFam" id="3.30.70.270:FF:000001">
    <property type="entry name" value="Diguanylate cyclase domain protein"/>
    <property type="match status" value="1"/>
</dbReference>
<feature type="transmembrane region" description="Helical" evidence="1">
    <location>
        <begin position="69"/>
        <end position="88"/>
    </location>
</feature>
<protein>
    <submittedName>
        <fullName evidence="3">Diguanylate cyclase (GGDEF) domain-containing protein</fullName>
    </submittedName>
</protein>
<feature type="transmembrane region" description="Helical" evidence="1">
    <location>
        <begin position="121"/>
        <end position="140"/>
    </location>
</feature>
<feature type="domain" description="GGDEF" evidence="2">
    <location>
        <begin position="238"/>
        <end position="362"/>
    </location>
</feature>
<dbReference type="EMBL" id="FQXK01000005">
    <property type="protein sequence ID" value="SHH58474.1"/>
    <property type="molecule type" value="Genomic_DNA"/>
</dbReference>
<dbReference type="RefSeq" id="WP_073385592.1">
    <property type="nucleotide sequence ID" value="NZ_FQXK01000005.1"/>
</dbReference>
<dbReference type="AlphaFoldDB" id="A0A1M5U687"/>
<proteinExistence type="predicted"/>
<feature type="transmembrane region" description="Helical" evidence="1">
    <location>
        <begin position="173"/>
        <end position="195"/>
    </location>
</feature>
<dbReference type="GeneID" id="89510659"/>
<sequence length="362" mass="41043">MRIISGIKTIAALLKELRSMGPKENAEFYRAKCEYYQGIVELGLLVACLTTIFFIYSDYMINGSVLPTLIPRLSILVFIAVFFIVTNISSSSRVVIFMDFFLGHGMIIAASWTAYNLKDNSNSITGIIIVNILWLVIGYVSTPKDTIINGIIYVLEIVITNTFIHYINYEQIVSLEIPIIMGIIFVQYIMTAFFLDRYRISQKLEQAMITDPLTQVYNRHLLEKIVSDNTLKDVSEDETVSIAMLDIDDFKKINDDNGHYTGDITLFYIGQMLSKEAEKEDYVIRYGGEEFVIILRNCGIDDARKRMEKVRSEIEKAKDTPVPFTISVGVSGYTGDYTNTLRTVDAALYEAKNTGKNKVVVM</sequence>
<dbReference type="OrthoDB" id="9804955at2"/>
<evidence type="ECO:0000313" key="3">
    <source>
        <dbReference type="EMBL" id="SHH58474.1"/>
    </source>
</evidence>
<reference evidence="4" key="1">
    <citation type="submission" date="2016-11" db="EMBL/GenBank/DDBJ databases">
        <authorList>
            <person name="Varghese N."/>
            <person name="Submissions S."/>
        </authorList>
    </citation>
    <scope>NUCLEOTIDE SEQUENCE [LARGE SCALE GENOMIC DNA]</scope>
    <source>
        <strain evidence="4">DSM 3071</strain>
    </source>
</reference>
<keyword evidence="4" id="KW-1185">Reference proteome</keyword>